<dbReference type="PROSITE" id="PS00108">
    <property type="entry name" value="PROTEIN_KINASE_ST"/>
    <property type="match status" value="1"/>
</dbReference>
<dbReference type="GO" id="GO:0004674">
    <property type="term" value="F:protein serine/threonine kinase activity"/>
    <property type="evidence" value="ECO:0007669"/>
    <property type="project" value="UniProtKB-KW"/>
</dbReference>
<comment type="catalytic activity">
    <reaction evidence="9">
        <text>L-seryl-[protein] + ATP = O-phospho-L-seryl-[protein] + ADP + H(+)</text>
        <dbReference type="Rhea" id="RHEA:17989"/>
        <dbReference type="Rhea" id="RHEA-COMP:9863"/>
        <dbReference type="Rhea" id="RHEA-COMP:11604"/>
        <dbReference type="ChEBI" id="CHEBI:15378"/>
        <dbReference type="ChEBI" id="CHEBI:29999"/>
        <dbReference type="ChEBI" id="CHEBI:30616"/>
        <dbReference type="ChEBI" id="CHEBI:83421"/>
        <dbReference type="ChEBI" id="CHEBI:456216"/>
        <dbReference type="EC" id="2.7.11.1"/>
    </reaction>
</comment>
<keyword evidence="15" id="KW-1185">Reference proteome</keyword>
<dbReference type="PROSITE" id="PS00107">
    <property type="entry name" value="PROTEIN_KINASE_ATP"/>
    <property type="match status" value="1"/>
</dbReference>
<feature type="compositionally biased region" description="Basic and acidic residues" evidence="12">
    <location>
        <begin position="101"/>
        <end position="113"/>
    </location>
</feature>
<dbReference type="EMBL" id="JAUCMX010000069">
    <property type="protein sequence ID" value="KAK3506279.1"/>
    <property type="molecule type" value="Genomic_DNA"/>
</dbReference>
<evidence type="ECO:0000256" key="11">
    <source>
        <dbReference type="RuleBase" id="RU000304"/>
    </source>
</evidence>
<dbReference type="PANTHER" id="PTHR22984">
    <property type="entry name" value="SERINE/THREONINE-PROTEIN KINASE PIM"/>
    <property type="match status" value="1"/>
</dbReference>
<dbReference type="InterPro" id="IPR051138">
    <property type="entry name" value="PIM_Ser/Thr_kinase"/>
</dbReference>
<reference evidence="14" key="1">
    <citation type="submission" date="2023-06" db="EMBL/GenBank/DDBJ databases">
        <title>Male Hemibagrus guttatus genome.</title>
        <authorList>
            <person name="Bian C."/>
        </authorList>
    </citation>
    <scope>NUCLEOTIDE SEQUENCE</scope>
    <source>
        <strain evidence="14">Male_cb2023</strain>
        <tissue evidence="14">Muscle</tissue>
    </source>
</reference>
<evidence type="ECO:0000256" key="9">
    <source>
        <dbReference type="ARBA" id="ARBA00048679"/>
    </source>
</evidence>
<feature type="region of interest" description="Disordered" evidence="12">
    <location>
        <begin position="1"/>
        <end position="62"/>
    </location>
</feature>
<evidence type="ECO:0000256" key="7">
    <source>
        <dbReference type="ARBA" id="ARBA00022840"/>
    </source>
</evidence>
<dbReference type="Proteomes" id="UP001274896">
    <property type="component" value="Unassembled WGS sequence"/>
</dbReference>
<dbReference type="PANTHER" id="PTHR22984:SF11">
    <property type="entry name" value="AURORA KINASE-RELATED"/>
    <property type="match status" value="1"/>
</dbReference>
<proteinExistence type="inferred from homology"/>
<comment type="caution">
    <text evidence="14">The sequence shown here is derived from an EMBL/GenBank/DDBJ whole genome shotgun (WGS) entry which is preliminary data.</text>
</comment>
<evidence type="ECO:0000256" key="8">
    <source>
        <dbReference type="ARBA" id="ARBA00047899"/>
    </source>
</evidence>
<comment type="catalytic activity">
    <reaction evidence="8">
        <text>L-threonyl-[protein] + ATP = O-phospho-L-threonyl-[protein] + ADP + H(+)</text>
        <dbReference type="Rhea" id="RHEA:46608"/>
        <dbReference type="Rhea" id="RHEA-COMP:11060"/>
        <dbReference type="Rhea" id="RHEA-COMP:11605"/>
        <dbReference type="ChEBI" id="CHEBI:15378"/>
        <dbReference type="ChEBI" id="CHEBI:30013"/>
        <dbReference type="ChEBI" id="CHEBI:30616"/>
        <dbReference type="ChEBI" id="CHEBI:61977"/>
        <dbReference type="ChEBI" id="CHEBI:456216"/>
        <dbReference type="EC" id="2.7.11.1"/>
    </reaction>
</comment>
<dbReference type="GO" id="GO:0043066">
    <property type="term" value="P:negative regulation of apoptotic process"/>
    <property type="evidence" value="ECO:0007669"/>
    <property type="project" value="TreeGrafter"/>
</dbReference>
<dbReference type="GO" id="GO:0007346">
    <property type="term" value="P:regulation of mitotic cell cycle"/>
    <property type="evidence" value="ECO:0007669"/>
    <property type="project" value="TreeGrafter"/>
</dbReference>
<keyword evidence="7 10" id="KW-0067">ATP-binding</keyword>
<evidence type="ECO:0000256" key="3">
    <source>
        <dbReference type="ARBA" id="ARBA00022527"/>
    </source>
</evidence>
<dbReference type="InterPro" id="IPR008271">
    <property type="entry name" value="Ser/Thr_kinase_AS"/>
</dbReference>
<dbReference type="InterPro" id="IPR011009">
    <property type="entry name" value="Kinase-like_dom_sf"/>
</dbReference>
<dbReference type="EC" id="2.7.11.1" evidence="2"/>
<sequence>MSDDLSPAGPKAPTGREGGRCGRQAPPPMRNEAERVPAMKRKKKQVSSGPSSADRTKLVKITQRHHKIQRCVKRTIQAVYPPEHQGCKETDQPSILTDTDEPPRKRQRIESPEKPANQPIKHLSKSHWTTAYVEGELLGAGGFGCVFAGIRKEDGLQVAIKYVSKMIPYGKLQLTGYGWLPIEIALMLLANATPCTKILKILDWYEEPERLVVILERPEPCMDLEEFSSRLGGRLTEVEARIVTFQLMEALQHCKNQGILHRDVKPENILIQTDTFQVKLFDFGCGDLIKDSYNEFAVLLRRVHNTKHITERCCIPNTGVCISFKFKHRDFRSSRHQSNAWLHRNTQSRVNGKFDVALEVLQLYLKLLPVANGEELYRLLSFMSLAADPQHIRLHKELRHVCKQ</sequence>
<dbReference type="GO" id="GO:0005737">
    <property type="term" value="C:cytoplasm"/>
    <property type="evidence" value="ECO:0007669"/>
    <property type="project" value="TreeGrafter"/>
</dbReference>
<keyword evidence="3 11" id="KW-0723">Serine/threonine-protein kinase</keyword>
<dbReference type="SUPFAM" id="SSF56112">
    <property type="entry name" value="Protein kinase-like (PK-like)"/>
    <property type="match status" value="1"/>
</dbReference>
<dbReference type="SMART" id="SM00220">
    <property type="entry name" value="S_TKc"/>
    <property type="match status" value="1"/>
</dbReference>
<dbReference type="AlphaFoldDB" id="A0AAE0UH05"/>
<dbReference type="Gene3D" id="1.10.510.10">
    <property type="entry name" value="Transferase(Phosphotransferase) domain 1"/>
    <property type="match status" value="1"/>
</dbReference>
<dbReference type="Pfam" id="PF00069">
    <property type="entry name" value="Pkinase"/>
    <property type="match status" value="1"/>
</dbReference>
<evidence type="ECO:0000256" key="6">
    <source>
        <dbReference type="ARBA" id="ARBA00022777"/>
    </source>
</evidence>
<comment type="similarity">
    <text evidence="1">Belongs to the protein kinase superfamily. CAMK Ser/Thr protein kinase family. PIM subfamily.</text>
</comment>
<evidence type="ECO:0000256" key="12">
    <source>
        <dbReference type="SAM" id="MobiDB-lite"/>
    </source>
</evidence>
<evidence type="ECO:0000256" key="2">
    <source>
        <dbReference type="ARBA" id="ARBA00012513"/>
    </source>
</evidence>
<feature type="binding site" evidence="10">
    <location>
        <position position="161"/>
    </location>
    <ligand>
        <name>ATP</name>
        <dbReference type="ChEBI" id="CHEBI:30616"/>
    </ligand>
</feature>
<evidence type="ECO:0000313" key="15">
    <source>
        <dbReference type="Proteomes" id="UP001274896"/>
    </source>
</evidence>
<keyword evidence="5 10" id="KW-0547">Nucleotide-binding</keyword>
<dbReference type="InterPro" id="IPR017441">
    <property type="entry name" value="Protein_kinase_ATP_BS"/>
</dbReference>
<dbReference type="PROSITE" id="PS50011">
    <property type="entry name" value="PROTEIN_KINASE_DOM"/>
    <property type="match status" value="1"/>
</dbReference>
<dbReference type="InterPro" id="IPR000719">
    <property type="entry name" value="Prot_kinase_dom"/>
</dbReference>
<keyword evidence="4" id="KW-0808">Transferase</keyword>
<feature type="region of interest" description="Disordered" evidence="12">
    <location>
        <begin position="82"/>
        <end position="120"/>
    </location>
</feature>
<evidence type="ECO:0000256" key="10">
    <source>
        <dbReference type="PROSITE-ProRule" id="PRU10141"/>
    </source>
</evidence>
<keyword evidence="6" id="KW-0418">Kinase</keyword>
<gene>
    <name evidence="14" type="ORF">QTP70_016097</name>
</gene>
<evidence type="ECO:0000256" key="5">
    <source>
        <dbReference type="ARBA" id="ARBA00022741"/>
    </source>
</evidence>
<feature type="domain" description="Protein kinase" evidence="13">
    <location>
        <begin position="132"/>
        <end position="404"/>
    </location>
</feature>
<accession>A0AAE0UH05</accession>
<evidence type="ECO:0000259" key="13">
    <source>
        <dbReference type="PROSITE" id="PS50011"/>
    </source>
</evidence>
<evidence type="ECO:0000313" key="14">
    <source>
        <dbReference type="EMBL" id="KAK3506279.1"/>
    </source>
</evidence>
<organism evidence="14 15">
    <name type="scientific">Hemibagrus guttatus</name>
    <dbReference type="NCBI Taxonomy" id="175788"/>
    <lineage>
        <taxon>Eukaryota</taxon>
        <taxon>Metazoa</taxon>
        <taxon>Chordata</taxon>
        <taxon>Craniata</taxon>
        <taxon>Vertebrata</taxon>
        <taxon>Euteleostomi</taxon>
        <taxon>Actinopterygii</taxon>
        <taxon>Neopterygii</taxon>
        <taxon>Teleostei</taxon>
        <taxon>Ostariophysi</taxon>
        <taxon>Siluriformes</taxon>
        <taxon>Bagridae</taxon>
        <taxon>Hemibagrus</taxon>
    </lineage>
</organism>
<name>A0AAE0UH05_9TELE</name>
<protein>
    <recommendedName>
        <fullName evidence="2">non-specific serine/threonine protein kinase</fullName>
        <ecNumber evidence="2">2.7.11.1</ecNumber>
    </recommendedName>
</protein>
<dbReference type="Gene3D" id="3.30.200.20">
    <property type="entry name" value="Phosphorylase Kinase, domain 1"/>
    <property type="match status" value="1"/>
</dbReference>
<evidence type="ECO:0000256" key="1">
    <source>
        <dbReference type="ARBA" id="ARBA00005505"/>
    </source>
</evidence>
<evidence type="ECO:0000256" key="4">
    <source>
        <dbReference type="ARBA" id="ARBA00022679"/>
    </source>
</evidence>
<dbReference type="GO" id="GO:0005524">
    <property type="term" value="F:ATP binding"/>
    <property type="evidence" value="ECO:0007669"/>
    <property type="project" value="UniProtKB-UniRule"/>
</dbReference>